<organism evidence="2 3">
    <name type="scientific">Halocaridina rubra</name>
    <name type="common">Hawaiian red shrimp</name>
    <dbReference type="NCBI Taxonomy" id="373956"/>
    <lineage>
        <taxon>Eukaryota</taxon>
        <taxon>Metazoa</taxon>
        <taxon>Ecdysozoa</taxon>
        <taxon>Arthropoda</taxon>
        <taxon>Crustacea</taxon>
        <taxon>Multicrustacea</taxon>
        <taxon>Malacostraca</taxon>
        <taxon>Eumalacostraca</taxon>
        <taxon>Eucarida</taxon>
        <taxon>Decapoda</taxon>
        <taxon>Pleocyemata</taxon>
        <taxon>Caridea</taxon>
        <taxon>Atyoidea</taxon>
        <taxon>Atyidae</taxon>
        <taxon>Halocaridina</taxon>
    </lineage>
</organism>
<evidence type="ECO:0000313" key="2">
    <source>
        <dbReference type="EMBL" id="KAK7071089.1"/>
    </source>
</evidence>
<dbReference type="PROSITE" id="PS51257">
    <property type="entry name" value="PROKAR_LIPOPROTEIN"/>
    <property type="match status" value="1"/>
</dbReference>
<sequence length="104" mass="11601">MDKKERCWSFHVTTGAGGGVGCCCLPYTILDTNKQTEPQHPRQQDAGGARKTFRSFGIDPRWTPSQAILRGHSRKWCVSRGGCKPSGRFSRQNVFKESQGRTSV</sequence>
<protein>
    <submittedName>
        <fullName evidence="2">Uncharacterized protein</fullName>
    </submittedName>
</protein>
<reference evidence="2 3" key="1">
    <citation type="submission" date="2023-11" db="EMBL/GenBank/DDBJ databases">
        <title>Halocaridina rubra genome assembly.</title>
        <authorList>
            <person name="Smith C."/>
        </authorList>
    </citation>
    <scope>NUCLEOTIDE SEQUENCE [LARGE SCALE GENOMIC DNA]</scope>
    <source>
        <strain evidence="2">EP-1</strain>
        <tissue evidence="2">Whole</tissue>
    </source>
</reference>
<gene>
    <name evidence="2" type="ORF">SK128_023362</name>
</gene>
<comment type="caution">
    <text evidence="2">The sequence shown here is derived from an EMBL/GenBank/DDBJ whole genome shotgun (WGS) entry which is preliminary data.</text>
</comment>
<dbReference type="AlphaFoldDB" id="A0AAN8X2W2"/>
<dbReference type="Proteomes" id="UP001381693">
    <property type="component" value="Unassembled WGS sequence"/>
</dbReference>
<evidence type="ECO:0000313" key="3">
    <source>
        <dbReference type="Proteomes" id="UP001381693"/>
    </source>
</evidence>
<evidence type="ECO:0000256" key="1">
    <source>
        <dbReference type="SAM" id="MobiDB-lite"/>
    </source>
</evidence>
<dbReference type="EMBL" id="JAXCGZ010015149">
    <property type="protein sequence ID" value="KAK7071089.1"/>
    <property type="molecule type" value="Genomic_DNA"/>
</dbReference>
<name>A0AAN8X2W2_HALRR</name>
<feature type="region of interest" description="Disordered" evidence="1">
    <location>
        <begin position="85"/>
        <end position="104"/>
    </location>
</feature>
<proteinExistence type="predicted"/>
<keyword evidence="3" id="KW-1185">Reference proteome</keyword>
<accession>A0AAN8X2W2</accession>
<feature type="region of interest" description="Disordered" evidence="1">
    <location>
        <begin position="34"/>
        <end position="57"/>
    </location>
</feature>
<feature type="compositionally biased region" description="Polar residues" evidence="1">
    <location>
        <begin position="89"/>
        <end position="104"/>
    </location>
</feature>